<evidence type="ECO:0000256" key="1">
    <source>
        <dbReference type="SAM" id="MobiDB-lite"/>
    </source>
</evidence>
<dbReference type="InParanoid" id="B8C9X9"/>
<gene>
    <name evidence="2" type="ORF">THAPSDRAFT_24415</name>
</gene>
<reference evidence="2 3" key="2">
    <citation type="journal article" date="2008" name="Nature">
        <title>The Phaeodactylum genome reveals the evolutionary history of diatom genomes.</title>
        <authorList>
            <person name="Bowler C."/>
            <person name="Allen A.E."/>
            <person name="Badger J.H."/>
            <person name="Grimwood J."/>
            <person name="Jabbari K."/>
            <person name="Kuo A."/>
            <person name="Maheswari U."/>
            <person name="Martens C."/>
            <person name="Maumus F."/>
            <person name="Otillar R.P."/>
            <person name="Rayko E."/>
            <person name="Salamov A."/>
            <person name="Vandepoele K."/>
            <person name="Beszteri B."/>
            <person name="Gruber A."/>
            <person name="Heijde M."/>
            <person name="Katinka M."/>
            <person name="Mock T."/>
            <person name="Valentin K."/>
            <person name="Verret F."/>
            <person name="Berges J.A."/>
            <person name="Brownlee C."/>
            <person name="Cadoret J.P."/>
            <person name="Chiovitti A."/>
            <person name="Choi C.J."/>
            <person name="Coesel S."/>
            <person name="De Martino A."/>
            <person name="Detter J.C."/>
            <person name="Durkin C."/>
            <person name="Falciatore A."/>
            <person name="Fournet J."/>
            <person name="Haruta M."/>
            <person name="Huysman M.J."/>
            <person name="Jenkins B.D."/>
            <person name="Jiroutova K."/>
            <person name="Jorgensen R.E."/>
            <person name="Joubert Y."/>
            <person name="Kaplan A."/>
            <person name="Kroger N."/>
            <person name="Kroth P.G."/>
            <person name="La Roche J."/>
            <person name="Lindquist E."/>
            <person name="Lommer M."/>
            <person name="Martin-Jezequel V."/>
            <person name="Lopez P.J."/>
            <person name="Lucas S."/>
            <person name="Mangogna M."/>
            <person name="McGinnis K."/>
            <person name="Medlin L.K."/>
            <person name="Montsant A."/>
            <person name="Oudot-Le Secq M.P."/>
            <person name="Napoli C."/>
            <person name="Obornik M."/>
            <person name="Parker M.S."/>
            <person name="Petit J.L."/>
            <person name="Porcel B.M."/>
            <person name="Poulsen N."/>
            <person name="Robison M."/>
            <person name="Rychlewski L."/>
            <person name="Rynearson T.A."/>
            <person name="Schmutz J."/>
            <person name="Shapiro H."/>
            <person name="Siaut M."/>
            <person name="Stanley M."/>
            <person name="Sussman M.R."/>
            <person name="Taylor A.R."/>
            <person name="Vardi A."/>
            <person name="von Dassow P."/>
            <person name="Vyverman W."/>
            <person name="Willis A."/>
            <person name="Wyrwicz L.S."/>
            <person name="Rokhsar D.S."/>
            <person name="Weissenbach J."/>
            <person name="Armbrust E.V."/>
            <person name="Green B.R."/>
            <person name="Van de Peer Y."/>
            <person name="Grigoriev I.V."/>
        </authorList>
    </citation>
    <scope>NUCLEOTIDE SEQUENCE [LARGE SCALE GENOMIC DNA]</scope>
    <source>
        <strain evidence="2 3">CCMP1335</strain>
    </source>
</reference>
<dbReference type="RefSeq" id="XP_002293126.1">
    <property type="nucleotide sequence ID" value="XM_002293090.1"/>
</dbReference>
<keyword evidence="3" id="KW-1185">Reference proteome</keyword>
<organism evidence="2 3">
    <name type="scientific">Thalassiosira pseudonana</name>
    <name type="common">Marine diatom</name>
    <name type="synonym">Cyclotella nana</name>
    <dbReference type="NCBI Taxonomy" id="35128"/>
    <lineage>
        <taxon>Eukaryota</taxon>
        <taxon>Sar</taxon>
        <taxon>Stramenopiles</taxon>
        <taxon>Ochrophyta</taxon>
        <taxon>Bacillariophyta</taxon>
        <taxon>Coscinodiscophyceae</taxon>
        <taxon>Thalassiosirophycidae</taxon>
        <taxon>Thalassiosirales</taxon>
        <taxon>Thalassiosiraceae</taxon>
        <taxon>Thalassiosira</taxon>
    </lineage>
</organism>
<dbReference type="HOGENOM" id="CLU_2138549_0_0_1"/>
<proteinExistence type="predicted"/>
<evidence type="ECO:0000313" key="2">
    <source>
        <dbReference type="EMBL" id="EED89587.1"/>
    </source>
</evidence>
<dbReference type="AlphaFoldDB" id="B8C9X9"/>
<name>B8C9X9_THAPS</name>
<evidence type="ECO:0000313" key="3">
    <source>
        <dbReference type="Proteomes" id="UP000001449"/>
    </source>
</evidence>
<sequence length="113" mass="12056">MTNESPINLLQECIVNSSTTGGSQALSSSSSPSDHYQQQQRCNLQQSSSIDSFTDMLSVFSSKVEETKDILSSSAKAGVSMLSSSGSSKANAHRGLIQDFNASTKVWSVSLWS</sequence>
<feature type="region of interest" description="Disordered" evidence="1">
    <location>
        <begin position="19"/>
        <end position="41"/>
    </location>
</feature>
<reference evidence="2 3" key="1">
    <citation type="journal article" date="2004" name="Science">
        <title>The genome of the diatom Thalassiosira pseudonana: ecology, evolution, and metabolism.</title>
        <authorList>
            <person name="Armbrust E.V."/>
            <person name="Berges J.A."/>
            <person name="Bowler C."/>
            <person name="Green B.R."/>
            <person name="Martinez D."/>
            <person name="Putnam N.H."/>
            <person name="Zhou S."/>
            <person name="Allen A.E."/>
            <person name="Apt K.E."/>
            <person name="Bechner M."/>
            <person name="Brzezinski M.A."/>
            <person name="Chaal B.K."/>
            <person name="Chiovitti A."/>
            <person name="Davis A.K."/>
            <person name="Demarest M.S."/>
            <person name="Detter J.C."/>
            <person name="Glavina T."/>
            <person name="Goodstein D."/>
            <person name="Hadi M.Z."/>
            <person name="Hellsten U."/>
            <person name="Hildebrand M."/>
            <person name="Jenkins B.D."/>
            <person name="Jurka J."/>
            <person name="Kapitonov V.V."/>
            <person name="Kroger N."/>
            <person name="Lau W.W."/>
            <person name="Lane T.W."/>
            <person name="Larimer F.W."/>
            <person name="Lippmeier J.C."/>
            <person name="Lucas S."/>
            <person name="Medina M."/>
            <person name="Montsant A."/>
            <person name="Obornik M."/>
            <person name="Parker M.S."/>
            <person name="Palenik B."/>
            <person name="Pazour G.J."/>
            <person name="Richardson P.M."/>
            <person name="Rynearson T.A."/>
            <person name="Saito M.A."/>
            <person name="Schwartz D.C."/>
            <person name="Thamatrakoln K."/>
            <person name="Valentin K."/>
            <person name="Vardi A."/>
            <person name="Wilkerson F.P."/>
            <person name="Rokhsar D.S."/>
        </authorList>
    </citation>
    <scope>NUCLEOTIDE SEQUENCE [LARGE SCALE GENOMIC DNA]</scope>
    <source>
        <strain evidence="2 3">CCMP1335</strain>
    </source>
</reference>
<dbReference type="PaxDb" id="35128-Thaps24415"/>
<accession>B8C9X9</accession>
<dbReference type="EMBL" id="CM000647">
    <property type="protein sequence ID" value="EED89587.1"/>
    <property type="molecule type" value="Genomic_DNA"/>
</dbReference>
<dbReference type="Proteomes" id="UP000001449">
    <property type="component" value="Chromosome 12"/>
</dbReference>
<dbReference type="KEGG" id="tps:THAPSDRAFT_24415"/>
<dbReference type="GeneID" id="7443231"/>
<protein>
    <submittedName>
        <fullName evidence="2">Uncharacterized protein</fullName>
    </submittedName>
</protein>